<protein>
    <submittedName>
        <fullName evidence="1">Uncharacterized protein</fullName>
    </submittedName>
</protein>
<sequence>MKEDTSAKKTDTEKLFHEFQNAWVELSDNDRESIFKMAEEYKKFLDAGKTERECVSEIVTMAKENGFKNIEDLIAIKKPLKEGMKIYA</sequence>
<gene>
    <name evidence="1" type="ORF">S03H2_62428</name>
</gene>
<name>X1J798_9ZZZZ</name>
<accession>X1J798</accession>
<organism evidence="1">
    <name type="scientific">marine sediment metagenome</name>
    <dbReference type="NCBI Taxonomy" id="412755"/>
    <lineage>
        <taxon>unclassified sequences</taxon>
        <taxon>metagenomes</taxon>
        <taxon>ecological metagenomes</taxon>
    </lineage>
</organism>
<evidence type="ECO:0000313" key="1">
    <source>
        <dbReference type="EMBL" id="GAH77400.1"/>
    </source>
</evidence>
<reference evidence="1" key="1">
    <citation type="journal article" date="2014" name="Front. Microbiol.">
        <title>High frequency of phylogenetically diverse reductive dehalogenase-homologous genes in deep subseafloor sedimentary metagenomes.</title>
        <authorList>
            <person name="Kawai M."/>
            <person name="Futagami T."/>
            <person name="Toyoda A."/>
            <person name="Takaki Y."/>
            <person name="Nishi S."/>
            <person name="Hori S."/>
            <person name="Arai W."/>
            <person name="Tsubouchi T."/>
            <person name="Morono Y."/>
            <person name="Uchiyama I."/>
            <person name="Ito T."/>
            <person name="Fujiyama A."/>
            <person name="Inagaki F."/>
            <person name="Takami H."/>
        </authorList>
    </citation>
    <scope>NUCLEOTIDE SEQUENCE</scope>
    <source>
        <strain evidence="1">Expedition CK06-06</strain>
    </source>
</reference>
<dbReference type="EMBL" id="BARU01040378">
    <property type="protein sequence ID" value="GAH77400.1"/>
    <property type="molecule type" value="Genomic_DNA"/>
</dbReference>
<dbReference type="AlphaFoldDB" id="X1J798"/>
<feature type="non-terminal residue" evidence="1">
    <location>
        <position position="88"/>
    </location>
</feature>
<dbReference type="Gene3D" id="3.40.630.10">
    <property type="entry name" value="Zn peptidases"/>
    <property type="match status" value="1"/>
</dbReference>
<dbReference type="SUPFAM" id="SSF53187">
    <property type="entry name" value="Zn-dependent exopeptidases"/>
    <property type="match status" value="1"/>
</dbReference>
<proteinExistence type="predicted"/>
<comment type="caution">
    <text evidence="1">The sequence shown here is derived from an EMBL/GenBank/DDBJ whole genome shotgun (WGS) entry which is preliminary data.</text>
</comment>